<evidence type="ECO:0000256" key="2">
    <source>
        <dbReference type="SAM" id="MobiDB-lite"/>
    </source>
</evidence>
<keyword evidence="4" id="KW-1185">Reference proteome</keyword>
<gene>
    <name evidence="3" type="ORF">AB675_592</name>
</gene>
<evidence type="ECO:0000313" key="3">
    <source>
        <dbReference type="EMBL" id="KPI45649.1"/>
    </source>
</evidence>
<organism evidence="3 4">
    <name type="scientific">Cyphellophora attinorum</name>
    <dbReference type="NCBI Taxonomy" id="1664694"/>
    <lineage>
        <taxon>Eukaryota</taxon>
        <taxon>Fungi</taxon>
        <taxon>Dikarya</taxon>
        <taxon>Ascomycota</taxon>
        <taxon>Pezizomycotina</taxon>
        <taxon>Eurotiomycetes</taxon>
        <taxon>Chaetothyriomycetidae</taxon>
        <taxon>Chaetothyriales</taxon>
        <taxon>Cyphellophoraceae</taxon>
        <taxon>Cyphellophora</taxon>
    </lineage>
</organism>
<comment type="caution">
    <text evidence="3">The sequence shown here is derived from an EMBL/GenBank/DDBJ whole genome shotgun (WGS) entry which is preliminary data.</text>
</comment>
<evidence type="ECO:0000313" key="4">
    <source>
        <dbReference type="Proteomes" id="UP000038010"/>
    </source>
</evidence>
<dbReference type="GeneID" id="28738049"/>
<reference evidence="3 4" key="1">
    <citation type="submission" date="2015-06" db="EMBL/GenBank/DDBJ databases">
        <title>Draft genome of the ant-associated black yeast Phialophora attae CBS 131958.</title>
        <authorList>
            <person name="Moreno L.F."/>
            <person name="Stielow B.J."/>
            <person name="de Hoog S."/>
            <person name="Vicente V.A."/>
            <person name="Weiss V.A."/>
            <person name="de Vries M."/>
            <person name="Cruz L.M."/>
            <person name="Souza E.M."/>
        </authorList>
    </citation>
    <scope>NUCLEOTIDE SEQUENCE [LARGE SCALE GENOMIC DNA]</scope>
    <source>
        <strain evidence="3 4">CBS 131958</strain>
    </source>
</reference>
<feature type="region of interest" description="Disordered" evidence="2">
    <location>
        <begin position="69"/>
        <end position="92"/>
    </location>
</feature>
<dbReference type="VEuPathDB" id="FungiDB:AB675_592"/>
<name>A0A0N0NS67_9EURO</name>
<accession>A0A0N0NS67</accession>
<feature type="region of interest" description="Disordered" evidence="2">
    <location>
        <begin position="444"/>
        <end position="470"/>
    </location>
</feature>
<dbReference type="OrthoDB" id="5244622at2759"/>
<protein>
    <submittedName>
        <fullName evidence="3">Uncharacterized protein</fullName>
    </submittedName>
</protein>
<keyword evidence="1" id="KW-0175">Coiled coil</keyword>
<dbReference type="Proteomes" id="UP000038010">
    <property type="component" value="Unassembled WGS sequence"/>
</dbReference>
<dbReference type="RefSeq" id="XP_018005612.1">
    <property type="nucleotide sequence ID" value="XM_018146179.1"/>
</dbReference>
<feature type="compositionally biased region" description="Basic and acidic residues" evidence="2">
    <location>
        <begin position="72"/>
        <end position="85"/>
    </location>
</feature>
<evidence type="ECO:0000256" key="1">
    <source>
        <dbReference type="SAM" id="Coils"/>
    </source>
</evidence>
<dbReference type="EMBL" id="LFJN01000001">
    <property type="protein sequence ID" value="KPI45649.1"/>
    <property type="molecule type" value="Genomic_DNA"/>
</dbReference>
<sequence>MGTLISPKYPSMERQDLTQGQLGSFKFTPVDIEHEQRNNIFGETPMLWQAQAKLRARLEQQPALEGVAWDNEYPRKKNNRFDRTKGSPYGPLSHASPRFINDYISSGTEDTGVKMDVVESRSSLNCNSPERLHYVHQANYPPFYPSQPRSHLLRSAMNPEASAFDPSTASSDSGREHEDNYRLFNSSLCRALQAEQQAHEEALEQVDNVLAKLHTLEIQFKTVVSDNKSLAATIKALSAIVKHNEKKIKELEDREAAHLAGHSDKSGSMNGNVNTAAMSTGLETATKNLPNDLRGSDPSFDYDQASPLVKQVSPGSDHSRIFDLNLLDTRSSSNPQTANLSRALRKHFSVDETSSVSSTSVNITVDNEQNADELIHVSPQKPKTVSQLQADVSNTLAAEPVSTPSQSTMAKAAGKLLSTDKLWSADNEMPKLPAAFLNTYTPKRKAAPVPQEQTEMTALPDPSPKSSGPVTVKVAAPLSLSIHWKVTKENPIFDDERDWTVGFNSQPYQRNPSLDVFWKHPVRFMEYGDNDKNIFRTVMVDYIPKDATYQDVLEHIYGGSLEKVELVPAVGRESEHKTARLVFNTELGASTTANFARDYGIKIKGYPVRVWQVLTPTYPKNNQLDREVFEDAYTRILMIDKVSEQAVNSLPVKLATYKNQIVEIRYTFDHFPMVEFTSVAAATNAYRHLVRDPLFAGAEFDFDHDYCDGRGLDEVALKDLWGPEPTSQPATE</sequence>
<proteinExistence type="predicted"/>
<dbReference type="AlphaFoldDB" id="A0A0N0NS67"/>
<feature type="coiled-coil region" evidence="1">
    <location>
        <begin position="189"/>
        <end position="254"/>
    </location>
</feature>